<dbReference type="GO" id="GO:0071555">
    <property type="term" value="P:cell wall organization"/>
    <property type="evidence" value="ECO:0007669"/>
    <property type="project" value="UniProtKB-KW"/>
</dbReference>
<dbReference type="EMBL" id="FNZN01000001">
    <property type="protein sequence ID" value="SEK26723.1"/>
    <property type="molecule type" value="Genomic_DNA"/>
</dbReference>
<keyword evidence="6 9" id="KW-0224">Dipeptidase</keyword>
<evidence type="ECO:0000256" key="3">
    <source>
        <dbReference type="ARBA" id="ARBA00022723"/>
    </source>
</evidence>
<evidence type="ECO:0000256" key="9">
    <source>
        <dbReference type="HAMAP-Rule" id="MF_01924"/>
    </source>
</evidence>
<evidence type="ECO:0000256" key="4">
    <source>
        <dbReference type="ARBA" id="ARBA00022801"/>
    </source>
</evidence>
<comment type="function">
    <text evidence="9">Catalyzes hydrolysis of the D-alanyl-D-alanine dipeptide.</text>
</comment>
<comment type="cofactor">
    <cofactor evidence="9">
        <name>Zn(2+)</name>
        <dbReference type="ChEBI" id="CHEBI:29105"/>
    </cofactor>
    <text evidence="9">Binds 1 zinc ion per subunit.</text>
</comment>
<dbReference type="GO" id="GO:0008270">
    <property type="term" value="F:zinc ion binding"/>
    <property type="evidence" value="ECO:0007669"/>
    <property type="project" value="UniProtKB-UniRule"/>
</dbReference>
<reference evidence="11" key="1">
    <citation type="submission" date="2016-10" db="EMBL/GenBank/DDBJ databases">
        <authorList>
            <person name="Varghese N."/>
            <person name="Submissions S."/>
        </authorList>
    </citation>
    <scope>NUCLEOTIDE SEQUENCE [LARGE SCALE GENOMIC DNA]</scope>
    <source>
        <strain evidence="11">DSM 16471</strain>
    </source>
</reference>
<evidence type="ECO:0000256" key="1">
    <source>
        <dbReference type="ARBA" id="ARBA00001362"/>
    </source>
</evidence>
<sequence length="266" mass="31142">MILNYRMLEKIRQLTTLMTDFKKCFYLKMVVFFILILHSSCKENNKKVEAKHPLRDSIIQIDSLAKEDNIEIESIKEVIPLASLIDTTFIRLADYSDDFAYDLRYATDNNFLKEKVYDCAECYTRVKTAKALMTANEEFKKAGVKIKFYDCYRPNSVQYKMWKLVPNPQYVANPVKGSIHNKGGAVDITLVTLDGEELDMGTDFDYFGKRAYHDNLDLPQEILDNRKLLKETMEKHGFWSTRTEWWHYNLQGSSNDPIANFKWSCD</sequence>
<evidence type="ECO:0000256" key="7">
    <source>
        <dbReference type="ARBA" id="ARBA00023049"/>
    </source>
</evidence>
<evidence type="ECO:0000313" key="11">
    <source>
        <dbReference type="Proteomes" id="UP000198990"/>
    </source>
</evidence>
<accession>A0A1H7FKV0</accession>
<dbReference type="HAMAP" id="MF_01924">
    <property type="entry name" value="A_A_dipeptidase"/>
    <property type="match status" value="1"/>
</dbReference>
<feature type="binding site" evidence="9">
    <location>
        <position position="180"/>
    </location>
    <ligand>
        <name>Zn(2+)</name>
        <dbReference type="ChEBI" id="CHEBI:29105"/>
        <note>catalytic</note>
    </ligand>
</feature>
<dbReference type="PANTHER" id="PTHR43126">
    <property type="entry name" value="D-ALANYL-D-ALANINE DIPEPTIDASE"/>
    <property type="match status" value="1"/>
</dbReference>
<evidence type="ECO:0000256" key="8">
    <source>
        <dbReference type="ARBA" id="ARBA00023316"/>
    </source>
</evidence>
<dbReference type="SUPFAM" id="SSF55166">
    <property type="entry name" value="Hedgehog/DD-peptidase"/>
    <property type="match status" value="1"/>
</dbReference>
<protein>
    <recommendedName>
        <fullName evidence="9">D-alanyl-D-alanine dipeptidase</fullName>
        <shortName evidence="9">D-Ala-D-Ala dipeptidase</shortName>
        <ecNumber evidence="9">3.4.13.22</ecNumber>
    </recommendedName>
</protein>
<dbReference type="AlphaFoldDB" id="A0A1H7FKV0"/>
<feature type="binding site" evidence="9">
    <location>
        <position position="247"/>
    </location>
    <ligand>
        <name>Zn(2+)</name>
        <dbReference type="ChEBI" id="CHEBI:29105"/>
        <note>catalytic</note>
    </ligand>
</feature>
<dbReference type="Gene3D" id="3.30.1380.10">
    <property type="match status" value="1"/>
</dbReference>
<dbReference type="STRING" id="228957.SAMN04488008_101169"/>
<comment type="similarity">
    <text evidence="9">Belongs to the peptidase M15D family.</text>
</comment>
<keyword evidence="4 9" id="KW-0378">Hydrolase</keyword>
<name>A0A1H7FKV0_9FLAO</name>
<proteinExistence type="inferred from homology"/>
<keyword evidence="5 9" id="KW-0862">Zinc</keyword>
<gene>
    <name evidence="10" type="ORF">SAMN04488008_101169</name>
</gene>
<keyword evidence="11" id="KW-1185">Reference proteome</keyword>
<dbReference type="RefSeq" id="WP_245737106.1">
    <property type="nucleotide sequence ID" value="NZ_FNZN01000001.1"/>
</dbReference>
<dbReference type="Pfam" id="PF01427">
    <property type="entry name" value="Peptidase_M15"/>
    <property type="match status" value="1"/>
</dbReference>
<dbReference type="Proteomes" id="UP000198990">
    <property type="component" value="Unassembled WGS sequence"/>
</dbReference>
<feature type="site" description="Transition state stabilizer" evidence="9">
    <location>
        <position position="153"/>
    </location>
</feature>
<dbReference type="InterPro" id="IPR000755">
    <property type="entry name" value="A_A_dipeptidase"/>
</dbReference>
<keyword evidence="2 9" id="KW-0645">Protease</keyword>
<evidence type="ECO:0000256" key="6">
    <source>
        <dbReference type="ARBA" id="ARBA00022997"/>
    </source>
</evidence>
<dbReference type="GO" id="GO:0006508">
    <property type="term" value="P:proteolysis"/>
    <property type="evidence" value="ECO:0007669"/>
    <property type="project" value="UniProtKB-KW"/>
</dbReference>
<dbReference type="InterPro" id="IPR009045">
    <property type="entry name" value="Zn_M74/Hedgehog-like"/>
</dbReference>
<keyword evidence="8" id="KW-0961">Cell wall biogenesis/degradation</keyword>
<dbReference type="PANTHER" id="PTHR43126:SF1">
    <property type="entry name" value="D-ALANYL-D-ALANINE DIPEPTIDASE"/>
    <property type="match status" value="1"/>
</dbReference>
<feature type="binding site" evidence="9">
    <location>
        <position position="187"/>
    </location>
    <ligand>
        <name>Zn(2+)</name>
        <dbReference type="ChEBI" id="CHEBI:29105"/>
        <note>catalytic</note>
    </ligand>
</feature>
<evidence type="ECO:0000256" key="5">
    <source>
        <dbReference type="ARBA" id="ARBA00022833"/>
    </source>
</evidence>
<organism evidence="10 11">
    <name type="scientific">Maribacter orientalis</name>
    <dbReference type="NCBI Taxonomy" id="228957"/>
    <lineage>
        <taxon>Bacteria</taxon>
        <taxon>Pseudomonadati</taxon>
        <taxon>Bacteroidota</taxon>
        <taxon>Flavobacteriia</taxon>
        <taxon>Flavobacteriales</taxon>
        <taxon>Flavobacteriaceae</taxon>
        <taxon>Maribacter</taxon>
    </lineage>
</organism>
<keyword evidence="7 9" id="KW-0482">Metalloprotease</keyword>
<feature type="active site" description="Proton donor/acceptor" evidence="9">
    <location>
        <position position="244"/>
    </location>
</feature>
<dbReference type="EC" id="3.4.13.22" evidence="9"/>
<evidence type="ECO:0000313" key="10">
    <source>
        <dbReference type="EMBL" id="SEK26723.1"/>
    </source>
</evidence>
<dbReference type="GO" id="GO:0008237">
    <property type="term" value="F:metallopeptidase activity"/>
    <property type="evidence" value="ECO:0007669"/>
    <property type="project" value="UniProtKB-KW"/>
</dbReference>
<dbReference type="CDD" id="cd14840">
    <property type="entry name" value="D-Ala-D-Ala_dipeptidase_Aad"/>
    <property type="match status" value="1"/>
</dbReference>
<comment type="catalytic activity">
    <reaction evidence="1 9">
        <text>D-alanyl-D-alanine + H2O = 2 D-alanine</text>
        <dbReference type="Rhea" id="RHEA:20661"/>
        <dbReference type="ChEBI" id="CHEBI:15377"/>
        <dbReference type="ChEBI" id="CHEBI:57416"/>
        <dbReference type="ChEBI" id="CHEBI:57822"/>
        <dbReference type="EC" id="3.4.13.22"/>
    </reaction>
</comment>
<evidence type="ECO:0000256" key="2">
    <source>
        <dbReference type="ARBA" id="ARBA00022670"/>
    </source>
</evidence>
<keyword evidence="3 9" id="KW-0479">Metal-binding</keyword>
<dbReference type="GO" id="GO:0160237">
    <property type="term" value="F:D-Ala-D-Ala dipeptidase activity"/>
    <property type="evidence" value="ECO:0007669"/>
    <property type="project" value="UniProtKB-EC"/>
</dbReference>